<dbReference type="InterPro" id="IPR004626">
    <property type="entry name" value="RarD"/>
</dbReference>
<dbReference type="InterPro" id="IPR000620">
    <property type="entry name" value="EamA_dom"/>
</dbReference>
<dbReference type="Pfam" id="PF00892">
    <property type="entry name" value="EamA"/>
    <property type="match status" value="1"/>
</dbReference>
<dbReference type="AlphaFoldDB" id="A0A5B8R676"/>
<sequence length="308" mass="32809">MSDTHPSAGGVAAALGAFGLWGLLPLYFHLIGPSVSPWEILVQRVIWAAVLLALVLAAAGRWTRVRAVLAQPHLRRPLMASTVLIVANWGVFIWAVTNGHVLESSLGYYINPLLNVFLGFAFLGERLRRWQMLAVGVAAAGVILRVIAFGSVPWIALVLAGCFGGYGLIRKQLAVDSATGLFLETLMALPAALIGLAWMYAEGRAQLFIASPVIDVLLIGAGAATVVPLVLFTAAAQRLRLATLGLFQYITPTMHLLTGVLVLGEPFTGADGVTFAAIWTGLAVYTADTWSAQRAARRRLQPSSASSR</sequence>
<name>A0A5B8R676_9ZZZZ</name>
<evidence type="ECO:0000256" key="6">
    <source>
        <dbReference type="ARBA" id="ARBA00022989"/>
    </source>
</evidence>
<dbReference type="EMBL" id="MN079084">
    <property type="protein sequence ID" value="QEA04439.1"/>
    <property type="molecule type" value="Genomic_DNA"/>
</dbReference>
<evidence type="ECO:0000256" key="2">
    <source>
        <dbReference type="ARBA" id="ARBA00007362"/>
    </source>
</evidence>
<accession>A0A5B8R676</accession>
<comment type="subcellular location">
    <subcellularLocation>
        <location evidence="1">Cell membrane</location>
        <topology evidence="1">Multi-pass membrane protein</topology>
    </subcellularLocation>
</comment>
<evidence type="ECO:0000259" key="9">
    <source>
        <dbReference type="Pfam" id="PF00892"/>
    </source>
</evidence>
<feature type="transmembrane region" description="Helical" evidence="8">
    <location>
        <begin position="130"/>
        <end position="148"/>
    </location>
</feature>
<evidence type="ECO:0000313" key="10">
    <source>
        <dbReference type="EMBL" id="QEA04439.1"/>
    </source>
</evidence>
<evidence type="ECO:0000256" key="7">
    <source>
        <dbReference type="ARBA" id="ARBA00023136"/>
    </source>
</evidence>
<comment type="similarity">
    <text evidence="2">Belongs to the EamA transporter family.</text>
</comment>
<feature type="transmembrane region" description="Helical" evidence="8">
    <location>
        <begin position="7"/>
        <end position="28"/>
    </location>
</feature>
<evidence type="ECO:0000256" key="8">
    <source>
        <dbReference type="SAM" id="Phobius"/>
    </source>
</evidence>
<dbReference type="InterPro" id="IPR037185">
    <property type="entry name" value="EmrE-like"/>
</dbReference>
<keyword evidence="3" id="KW-0813">Transport</keyword>
<feature type="transmembrane region" description="Helical" evidence="8">
    <location>
        <begin position="40"/>
        <end position="62"/>
    </location>
</feature>
<dbReference type="PANTHER" id="PTHR22911">
    <property type="entry name" value="ACYL-MALONYL CONDENSING ENZYME-RELATED"/>
    <property type="match status" value="1"/>
</dbReference>
<feature type="transmembrane region" description="Helical" evidence="8">
    <location>
        <begin position="74"/>
        <end position="94"/>
    </location>
</feature>
<protein>
    <submittedName>
        <fullName evidence="10">Protein RarD</fullName>
    </submittedName>
</protein>
<keyword evidence="7 8" id="KW-0472">Membrane</keyword>
<feature type="transmembrane region" description="Helical" evidence="8">
    <location>
        <begin position="207"/>
        <end position="232"/>
    </location>
</feature>
<dbReference type="PANTHER" id="PTHR22911:SF137">
    <property type="entry name" value="SOLUTE CARRIER FAMILY 35 MEMBER G2-RELATED"/>
    <property type="match status" value="1"/>
</dbReference>
<organism evidence="10">
    <name type="scientific">uncultured organism</name>
    <dbReference type="NCBI Taxonomy" id="155900"/>
    <lineage>
        <taxon>unclassified sequences</taxon>
        <taxon>environmental samples</taxon>
    </lineage>
</organism>
<evidence type="ECO:0000256" key="1">
    <source>
        <dbReference type="ARBA" id="ARBA00004651"/>
    </source>
</evidence>
<dbReference type="GO" id="GO:0005886">
    <property type="term" value="C:plasma membrane"/>
    <property type="evidence" value="ECO:0007669"/>
    <property type="project" value="UniProtKB-SubCell"/>
</dbReference>
<feature type="transmembrane region" description="Helical" evidence="8">
    <location>
        <begin position="106"/>
        <end position="123"/>
    </location>
</feature>
<evidence type="ECO:0000256" key="5">
    <source>
        <dbReference type="ARBA" id="ARBA00022692"/>
    </source>
</evidence>
<feature type="transmembrane region" description="Helical" evidence="8">
    <location>
        <begin position="244"/>
        <end position="264"/>
    </location>
</feature>
<dbReference type="NCBIfam" id="TIGR00688">
    <property type="entry name" value="rarD"/>
    <property type="match status" value="1"/>
</dbReference>
<keyword evidence="5 8" id="KW-0812">Transmembrane</keyword>
<feature type="transmembrane region" description="Helical" evidence="8">
    <location>
        <begin position="181"/>
        <end position="201"/>
    </location>
</feature>
<keyword evidence="6 8" id="KW-1133">Transmembrane helix</keyword>
<evidence type="ECO:0000256" key="4">
    <source>
        <dbReference type="ARBA" id="ARBA00022475"/>
    </source>
</evidence>
<feature type="transmembrane region" description="Helical" evidence="8">
    <location>
        <begin position="154"/>
        <end position="169"/>
    </location>
</feature>
<feature type="domain" description="EamA" evidence="9">
    <location>
        <begin position="10"/>
        <end position="144"/>
    </location>
</feature>
<evidence type="ECO:0000256" key="3">
    <source>
        <dbReference type="ARBA" id="ARBA00022448"/>
    </source>
</evidence>
<gene>
    <name evidence="10" type="primary">rarD</name>
    <name evidence="10" type="ORF">KBTEX_00747</name>
</gene>
<proteinExistence type="inferred from homology"/>
<feature type="transmembrane region" description="Helical" evidence="8">
    <location>
        <begin position="270"/>
        <end position="290"/>
    </location>
</feature>
<reference evidence="10" key="1">
    <citation type="submission" date="2019-06" db="EMBL/GenBank/DDBJ databases">
        <authorList>
            <person name="Murdoch R.W."/>
            <person name="Fathepure B."/>
        </authorList>
    </citation>
    <scope>NUCLEOTIDE SEQUENCE</scope>
</reference>
<keyword evidence="4" id="KW-1003">Cell membrane</keyword>
<dbReference type="SUPFAM" id="SSF103481">
    <property type="entry name" value="Multidrug resistance efflux transporter EmrE"/>
    <property type="match status" value="2"/>
</dbReference>